<comment type="subcellular location">
    <subcellularLocation>
        <location evidence="1">Membrane</location>
        <topology evidence="1">Multi-pass membrane protein</topology>
    </subcellularLocation>
</comment>
<feature type="region of interest" description="Disordered" evidence="6">
    <location>
        <begin position="481"/>
        <end position="573"/>
    </location>
</feature>
<proteinExistence type="predicted"/>
<feature type="transmembrane region" description="Helical" evidence="7">
    <location>
        <begin position="227"/>
        <end position="246"/>
    </location>
</feature>
<evidence type="ECO:0000256" key="2">
    <source>
        <dbReference type="ARBA" id="ARBA00022448"/>
    </source>
</evidence>
<organism evidence="8 9">
    <name type="scientific">Lentinula edodes</name>
    <name type="common">Shiitake mushroom</name>
    <name type="synonym">Lentinus edodes</name>
    <dbReference type="NCBI Taxonomy" id="5353"/>
    <lineage>
        <taxon>Eukaryota</taxon>
        <taxon>Fungi</taxon>
        <taxon>Dikarya</taxon>
        <taxon>Basidiomycota</taxon>
        <taxon>Agaricomycotina</taxon>
        <taxon>Agaricomycetes</taxon>
        <taxon>Agaricomycetidae</taxon>
        <taxon>Agaricales</taxon>
        <taxon>Marasmiineae</taxon>
        <taxon>Omphalotaceae</taxon>
        <taxon>Lentinula</taxon>
    </lineage>
</organism>
<evidence type="ECO:0000256" key="5">
    <source>
        <dbReference type="ARBA" id="ARBA00023136"/>
    </source>
</evidence>
<feature type="transmembrane region" description="Helical" evidence="7">
    <location>
        <begin position="196"/>
        <end position="215"/>
    </location>
</feature>
<evidence type="ECO:0000256" key="4">
    <source>
        <dbReference type="ARBA" id="ARBA00022989"/>
    </source>
</evidence>
<dbReference type="Pfam" id="PF07690">
    <property type="entry name" value="MFS_1"/>
    <property type="match status" value="1"/>
</dbReference>
<dbReference type="SUPFAM" id="SSF103473">
    <property type="entry name" value="MFS general substrate transporter"/>
    <property type="match status" value="2"/>
</dbReference>
<keyword evidence="9" id="KW-1185">Reference proteome</keyword>
<dbReference type="PANTHER" id="PTHR23504:SF17">
    <property type="entry name" value="MAJOR FACILITATOR SUPERFAMILY (MFS) PROFILE DOMAIN-CONTAINING PROTEIN"/>
    <property type="match status" value="1"/>
</dbReference>
<feature type="compositionally biased region" description="Basic residues" evidence="6">
    <location>
        <begin position="1"/>
        <end position="12"/>
    </location>
</feature>
<accession>A0A1Q3EP93</accession>
<keyword evidence="2" id="KW-0813">Transport</keyword>
<evidence type="ECO:0000313" key="8">
    <source>
        <dbReference type="EMBL" id="GAW09030.1"/>
    </source>
</evidence>
<feature type="transmembrane region" description="Helical" evidence="7">
    <location>
        <begin position="97"/>
        <end position="121"/>
    </location>
</feature>
<dbReference type="EMBL" id="BDGU01000981">
    <property type="protein sequence ID" value="GAW09030.1"/>
    <property type="molecule type" value="Genomic_DNA"/>
</dbReference>
<feature type="compositionally biased region" description="Polar residues" evidence="6">
    <location>
        <begin position="562"/>
        <end position="573"/>
    </location>
</feature>
<gene>
    <name evidence="8" type="ORF">LENED_011155</name>
</gene>
<name>A0A1Q3EP93_LENED</name>
<dbReference type="Proteomes" id="UP000188533">
    <property type="component" value="Unassembled WGS sequence"/>
</dbReference>
<reference evidence="8 9" key="2">
    <citation type="submission" date="2017-02" db="EMBL/GenBank/DDBJ databases">
        <title>A genome survey and senescence transcriptome analysis in Lentinula edodes.</title>
        <authorList>
            <person name="Sakamoto Y."/>
            <person name="Nakade K."/>
            <person name="Sato S."/>
            <person name="Yoshida Y."/>
            <person name="Miyazaki K."/>
            <person name="Natsume S."/>
            <person name="Konno N."/>
        </authorList>
    </citation>
    <scope>NUCLEOTIDE SEQUENCE [LARGE SCALE GENOMIC DNA]</scope>
    <source>
        <strain evidence="8 9">NBRC 111202</strain>
    </source>
</reference>
<keyword evidence="4 7" id="KW-1133">Transmembrane helix</keyword>
<dbReference type="AlphaFoldDB" id="A0A1Q3EP93"/>
<evidence type="ECO:0000256" key="6">
    <source>
        <dbReference type="SAM" id="MobiDB-lite"/>
    </source>
</evidence>
<dbReference type="InterPro" id="IPR036259">
    <property type="entry name" value="MFS_trans_sf"/>
</dbReference>
<dbReference type="PRINTS" id="PR01035">
    <property type="entry name" value="TCRTETA"/>
</dbReference>
<keyword evidence="3 7" id="KW-0812">Transmembrane</keyword>
<protein>
    <submittedName>
        <fullName evidence="8">Major facilitator superfamily MFS-1</fullName>
    </submittedName>
</protein>
<feature type="region of interest" description="Disordered" evidence="6">
    <location>
        <begin position="1"/>
        <end position="32"/>
    </location>
</feature>
<feature type="transmembrane region" description="Helical" evidence="7">
    <location>
        <begin position="757"/>
        <end position="777"/>
    </location>
</feature>
<reference evidence="8 9" key="1">
    <citation type="submission" date="2016-08" db="EMBL/GenBank/DDBJ databases">
        <authorList>
            <consortium name="Lentinula edodes genome sequencing consortium"/>
            <person name="Sakamoto Y."/>
            <person name="Nakade K."/>
            <person name="Sato S."/>
            <person name="Yoshida Y."/>
            <person name="Miyazaki K."/>
            <person name="Natsume S."/>
            <person name="Konno N."/>
        </authorList>
    </citation>
    <scope>NUCLEOTIDE SEQUENCE [LARGE SCALE GENOMIC DNA]</scope>
    <source>
        <strain evidence="8 9">NBRC 111202</strain>
    </source>
</reference>
<dbReference type="GO" id="GO:0016020">
    <property type="term" value="C:membrane"/>
    <property type="evidence" value="ECO:0007669"/>
    <property type="project" value="UniProtKB-SubCell"/>
</dbReference>
<comment type="caution">
    <text evidence="8">The sequence shown here is derived from an EMBL/GenBank/DDBJ whole genome shotgun (WGS) entry which is preliminary data.</text>
</comment>
<dbReference type="InterPro" id="IPR011701">
    <property type="entry name" value="MFS"/>
</dbReference>
<feature type="transmembrane region" description="Helical" evidence="7">
    <location>
        <begin position="266"/>
        <end position="289"/>
    </location>
</feature>
<dbReference type="GO" id="GO:0022857">
    <property type="term" value="F:transmembrane transporter activity"/>
    <property type="evidence" value="ECO:0007669"/>
    <property type="project" value="InterPro"/>
</dbReference>
<feature type="transmembrane region" description="Helical" evidence="7">
    <location>
        <begin position="789"/>
        <end position="809"/>
    </location>
</feature>
<dbReference type="PANTHER" id="PTHR23504">
    <property type="entry name" value="MAJOR FACILITATOR SUPERFAMILY DOMAIN-CONTAINING PROTEIN 10"/>
    <property type="match status" value="1"/>
</dbReference>
<feature type="region of interest" description="Disordered" evidence="6">
    <location>
        <begin position="311"/>
        <end position="332"/>
    </location>
</feature>
<evidence type="ECO:0000313" key="9">
    <source>
        <dbReference type="Proteomes" id="UP000188533"/>
    </source>
</evidence>
<dbReference type="Gene3D" id="1.20.1250.20">
    <property type="entry name" value="MFS general substrate transporter like domains"/>
    <property type="match status" value="2"/>
</dbReference>
<feature type="compositionally biased region" description="Acidic residues" evidence="6">
    <location>
        <begin position="496"/>
        <end position="509"/>
    </location>
</feature>
<feature type="transmembrane region" description="Helical" evidence="7">
    <location>
        <begin position="167"/>
        <end position="184"/>
    </location>
</feature>
<feature type="transmembrane region" description="Helical" evidence="7">
    <location>
        <begin position="695"/>
        <end position="714"/>
    </location>
</feature>
<sequence length="834" mass="90496">MNTPKSNRHSTTPRRTFGADDSALDDTDATPTRSALRRAIPRISFGSLHRPSFSFKNSSDNEDGIVVSPTADKAPIPSVTQPAPEVYATPLPVLSMIVLSITLLGEFLSANVSTPFLLFMVKGFGKITDEAEIAFWTGVLVATFFLTQFLTSLLWATIAEKHGRRSVLIVSLLGSAVTCAIFGTSTSLQQAICVRLLQGIFAGAVGVARGSVAFVTDTSNEGRAYAILGFCWGLGGVVGAIIGGTFERPADKWPGVFSEFPIFVEFPYLLPCVMAASVTLSGSILACFLGPDGGPRRGAIQLLPEKNYDHPTIPEEDEESMPPSPVFENQDTRNTFTGSLRRSIGKRLSGYLGSRAPDTLPGLESPPPQQAVPMSIGTRLERTRTVSNSKPSRFNGSAYGYGSHRNRLASNTSLARRLSNRRGSAVSYGRRGSNTADGFPLRESFVNDMNFAQRLLMANENAVTNIADLWVAAALNVDNENPFESDSDVDSNQGDGDSDFDDPLEDFADNDIPASPTTHFPRRSSRPSVSGSSIRPAIGSTRQQPFGSPRRPSVPSRAIPIRQSSYSSMSDYGTPTSRRFSNVPSIFSHPGVRTPIAVLDAQQLLLRDEEVVPADINENENLEPILESRRASTIVPDENEVLHEKPPSLSSQIPILVIIQYGLLALHSTTHDQIFMSYLVTDYDSGGLNLNAGHFAQLIALMCLAQIFYQFYLYPISRLAQKSRAPKRSFLTSNHVPACEQEDGNLPLMTALTISTALRFCGGTFAYTAISILLNYMTPPDAVGFANGIAQSIVSLARCVGPVMGGWLWSSRCSSHTFFDVACCLMSFLDFSFR</sequence>
<feature type="compositionally biased region" description="Low complexity" evidence="6">
    <location>
        <begin position="526"/>
        <end position="536"/>
    </location>
</feature>
<feature type="transmembrane region" description="Helical" evidence="7">
    <location>
        <begin position="133"/>
        <end position="155"/>
    </location>
</feature>
<evidence type="ECO:0000256" key="1">
    <source>
        <dbReference type="ARBA" id="ARBA00004141"/>
    </source>
</evidence>
<dbReference type="InterPro" id="IPR001958">
    <property type="entry name" value="Tet-R_TetA/multi-R_MdtG-like"/>
</dbReference>
<feature type="transmembrane region" description="Helical" evidence="7">
    <location>
        <begin position="653"/>
        <end position="675"/>
    </location>
</feature>
<evidence type="ECO:0000256" key="7">
    <source>
        <dbReference type="SAM" id="Phobius"/>
    </source>
</evidence>
<evidence type="ECO:0000256" key="3">
    <source>
        <dbReference type="ARBA" id="ARBA00022692"/>
    </source>
</evidence>
<keyword evidence="5 7" id="KW-0472">Membrane</keyword>